<dbReference type="InterPro" id="IPR013491">
    <property type="entry name" value="Tape_meas_N"/>
</dbReference>
<dbReference type="PANTHER" id="PTHR38812">
    <property type="entry name" value="MU-LIKE PROPHAGE FLUMU PROTEIN GP42"/>
    <property type="match status" value="1"/>
</dbReference>
<dbReference type="InParanoid" id="A0A6N7EY78"/>
<evidence type="ECO:0000313" key="3">
    <source>
        <dbReference type="EMBL" id="MPV86903.1"/>
    </source>
</evidence>
<dbReference type="AlphaFoldDB" id="A0A6N7EY78"/>
<dbReference type="PANTHER" id="PTHR38812:SF2">
    <property type="entry name" value="MU-LIKE PROPHAGE FLUMU PROTEIN GP42"/>
    <property type="match status" value="1"/>
</dbReference>
<keyword evidence="4" id="KW-1185">Reference proteome</keyword>
<keyword evidence="1" id="KW-0472">Membrane</keyword>
<feature type="transmembrane region" description="Helical" evidence="1">
    <location>
        <begin position="498"/>
        <end position="524"/>
    </location>
</feature>
<dbReference type="RefSeq" id="WP_152810892.1">
    <property type="nucleotide sequence ID" value="NZ_WHNW01000013.1"/>
</dbReference>
<dbReference type="EMBL" id="WHNW01000013">
    <property type="protein sequence ID" value="MPV86903.1"/>
    <property type="molecule type" value="Genomic_DNA"/>
</dbReference>
<dbReference type="Proteomes" id="UP000471298">
    <property type="component" value="Unassembled WGS sequence"/>
</dbReference>
<evidence type="ECO:0000259" key="2">
    <source>
        <dbReference type="Pfam" id="PF20155"/>
    </source>
</evidence>
<gene>
    <name evidence="3" type="ORF">GCU85_09215</name>
</gene>
<dbReference type="Pfam" id="PF20155">
    <property type="entry name" value="TMP_3"/>
    <property type="match status" value="1"/>
</dbReference>
<evidence type="ECO:0000313" key="4">
    <source>
        <dbReference type="Proteomes" id="UP000471298"/>
    </source>
</evidence>
<evidence type="ECO:0000256" key="1">
    <source>
        <dbReference type="SAM" id="Phobius"/>
    </source>
</evidence>
<accession>A0A6N7EY78</accession>
<reference evidence="3 4" key="1">
    <citation type="submission" date="2019-10" db="EMBL/GenBank/DDBJ databases">
        <title>Cardiobacteriales fam. a chemoheterotrophic member of the order Cardiobacteriales, and proposal of Cardiobacteriales fam. nov.</title>
        <authorList>
            <person name="Wang C."/>
        </authorList>
    </citation>
    <scope>NUCLEOTIDE SEQUENCE [LARGE SCALE GENOMIC DNA]</scope>
    <source>
        <strain evidence="3 4">ML27</strain>
    </source>
</reference>
<sequence length="750" mass="80792">MANSLKLQILLQTLDRASAPLNKINSAVAKTSTAFASAQKRVHELSVAQKKLGQFNALRKSTLGTKQSLNSATAELKSLARAMALTENPSKQLQQKFKRQTKQVKTLSGQYNKQKSRLSRLKGEMKNAGVNTKRLGDYQKKLAKDITSANHAMGKQRKAAERMARLKNMGGNLRATTLKYARRGAVAGSVATGVGAMFGRGLINTASEFERYEAILKTVEGTSAKAAKSMDWVSDFTAKTPYELAEVTDAFVKLRAYGLDPQTGLLKTLGDTAAAMGKPLNQAVEAIADAVTGENERLKEFGIKANSKGEEVTYNYTDKAGIQRFKTVMKNDRAAIEAALTEIWNEKYEGAADELAKTWVGIISNLKDQWARFQLSIMRSGAFDLLKQKLLGLLDKINAMAKNGELKALAEKIGGQIVSLVKGVSTLFRKISEGWGTLTQLTDKFGGMAQSAKLLGISFGSIKLASFFGIGKGLAAIIKSKGALAVLGKFAFGLKAVGLAIFASPIGWLVLAVGALAGAAYLLYKNWDKVTQWFSTNPFALAIQNMPIVRQLIDGLSYAIEFVVAILNGDWAGAWEAAKSFAKAALDFVTTPIRKLWELIEKIGNYVGIDIGAHFERFKEVAASVVNFLHDKFGGVLKLIEKVINGFKTITGMQDKSQQPLAYNNPAAGIAGGIAGQASLIKGGVKLFQTYASDDVKAMMNPKKIAQTINNNKTVSAPITQNITINEASNPRAVANAVAAKTNEALIGDN</sequence>
<keyword evidence="1" id="KW-1133">Transmembrane helix</keyword>
<keyword evidence="1" id="KW-0812">Transmembrane</keyword>
<feature type="domain" description="Tape measure protein N-terminal" evidence="2">
    <location>
        <begin position="201"/>
        <end position="377"/>
    </location>
</feature>
<name>A0A6N7EY78_9GAMM</name>
<comment type="caution">
    <text evidence="3">The sequence shown here is derived from an EMBL/GenBank/DDBJ whole genome shotgun (WGS) entry which is preliminary data.</text>
</comment>
<protein>
    <recommendedName>
        <fullName evidence="2">Tape measure protein N-terminal domain-containing protein</fullName>
    </recommendedName>
</protein>
<dbReference type="InterPro" id="IPR053058">
    <property type="entry name" value="Mulikevirus_tape_measure"/>
</dbReference>
<proteinExistence type="predicted"/>
<organism evidence="3 4">
    <name type="scientific">Ostreibacterium oceani</name>
    <dbReference type="NCBI Taxonomy" id="2654998"/>
    <lineage>
        <taxon>Bacteria</taxon>
        <taxon>Pseudomonadati</taxon>
        <taxon>Pseudomonadota</taxon>
        <taxon>Gammaproteobacteria</taxon>
        <taxon>Cardiobacteriales</taxon>
        <taxon>Ostreibacteriaceae</taxon>
        <taxon>Ostreibacterium</taxon>
    </lineage>
</organism>